<dbReference type="PANTHER" id="PTHR43065:SF48">
    <property type="entry name" value="HISTIDINE KINASE"/>
    <property type="match status" value="1"/>
</dbReference>
<dbReference type="RefSeq" id="WP_307682499.1">
    <property type="nucleotide sequence ID" value="NZ_JAUSQX010000001.1"/>
</dbReference>
<dbReference type="PROSITE" id="PS50109">
    <property type="entry name" value="HIS_KIN"/>
    <property type="match status" value="1"/>
</dbReference>
<evidence type="ECO:0000256" key="7">
    <source>
        <dbReference type="SAM" id="Coils"/>
    </source>
</evidence>
<dbReference type="InterPro" id="IPR018490">
    <property type="entry name" value="cNMP-bd_dom_sf"/>
</dbReference>
<dbReference type="Gene3D" id="2.60.120.10">
    <property type="entry name" value="Jelly Rolls"/>
    <property type="match status" value="1"/>
</dbReference>
<evidence type="ECO:0000256" key="2">
    <source>
        <dbReference type="ARBA" id="ARBA00004236"/>
    </source>
</evidence>
<keyword evidence="10" id="KW-1185">Reference proteome</keyword>
<dbReference type="PANTHER" id="PTHR43065">
    <property type="entry name" value="SENSOR HISTIDINE KINASE"/>
    <property type="match status" value="1"/>
</dbReference>
<comment type="caution">
    <text evidence="9">The sequence shown here is derived from an EMBL/GenBank/DDBJ whole genome shotgun (WGS) entry which is preliminary data.</text>
</comment>
<dbReference type="SMART" id="SM00387">
    <property type="entry name" value="HATPase_c"/>
    <property type="match status" value="1"/>
</dbReference>
<dbReference type="InterPro" id="IPR003594">
    <property type="entry name" value="HATPase_dom"/>
</dbReference>
<evidence type="ECO:0000313" key="9">
    <source>
        <dbReference type="EMBL" id="MDP9806267.1"/>
    </source>
</evidence>
<dbReference type="InterPro" id="IPR005467">
    <property type="entry name" value="His_kinase_dom"/>
</dbReference>
<keyword evidence="5 9" id="KW-0418">Kinase</keyword>
<dbReference type="SUPFAM" id="SSF47384">
    <property type="entry name" value="Homodimeric domain of signal transducing histidine kinase"/>
    <property type="match status" value="1"/>
</dbReference>
<dbReference type="EC" id="2.7.13.3" evidence="3"/>
<evidence type="ECO:0000256" key="6">
    <source>
        <dbReference type="ARBA" id="ARBA00023012"/>
    </source>
</evidence>
<dbReference type="InterPro" id="IPR036097">
    <property type="entry name" value="HisK_dim/P_sf"/>
</dbReference>
<comment type="catalytic activity">
    <reaction evidence="1">
        <text>ATP + protein L-histidine = ADP + protein N-phospho-L-histidine.</text>
        <dbReference type="EC" id="2.7.13.3"/>
    </reaction>
</comment>
<dbReference type="InterPro" id="IPR003661">
    <property type="entry name" value="HisK_dim/P_dom"/>
</dbReference>
<feature type="domain" description="Histidine kinase" evidence="8">
    <location>
        <begin position="475"/>
        <end position="643"/>
    </location>
</feature>
<evidence type="ECO:0000256" key="4">
    <source>
        <dbReference type="ARBA" id="ARBA00022553"/>
    </source>
</evidence>
<dbReference type="Pfam" id="PF02518">
    <property type="entry name" value="HATPase_c"/>
    <property type="match status" value="1"/>
</dbReference>
<feature type="coiled-coil region" evidence="7">
    <location>
        <begin position="404"/>
        <end position="431"/>
    </location>
</feature>
<keyword evidence="7" id="KW-0175">Coiled coil</keyword>
<dbReference type="SUPFAM" id="SSF55874">
    <property type="entry name" value="ATPase domain of HSP90 chaperone/DNA topoisomerase II/histidine kinase"/>
    <property type="match status" value="1"/>
</dbReference>
<gene>
    <name evidence="9" type="ORF">J2S70_000849</name>
</gene>
<dbReference type="PRINTS" id="PR00344">
    <property type="entry name" value="BCTRLSENSOR"/>
</dbReference>
<evidence type="ECO:0000259" key="8">
    <source>
        <dbReference type="PROSITE" id="PS50109"/>
    </source>
</evidence>
<evidence type="ECO:0000256" key="1">
    <source>
        <dbReference type="ARBA" id="ARBA00000085"/>
    </source>
</evidence>
<dbReference type="CDD" id="cd00082">
    <property type="entry name" value="HisKA"/>
    <property type="match status" value="1"/>
</dbReference>
<reference evidence="9 10" key="1">
    <citation type="submission" date="2023-07" db="EMBL/GenBank/DDBJ databases">
        <title>Sequencing the genomes of 1000 actinobacteria strains.</title>
        <authorList>
            <person name="Klenk H.-P."/>
        </authorList>
    </citation>
    <scope>NUCLEOTIDE SEQUENCE [LARGE SCALE GENOMIC DNA]</scope>
    <source>
        <strain evidence="9 10">DSM 17163</strain>
    </source>
</reference>
<dbReference type="EMBL" id="JAUSQX010000001">
    <property type="protein sequence ID" value="MDP9806267.1"/>
    <property type="molecule type" value="Genomic_DNA"/>
</dbReference>
<dbReference type="InterPro" id="IPR036890">
    <property type="entry name" value="HATPase_C_sf"/>
</dbReference>
<name>A0ABT9NFU5_9ACTO</name>
<keyword evidence="4" id="KW-0597">Phosphoprotein</keyword>
<evidence type="ECO:0000313" key="10">
    <source>
        <dbReference type="Proteomes" id="UP001243212"/>
    </source>
</evidence>
<keyword evidence="5 9" id="KW-0808">Transferase</keyword>
<comment type="subcellular location">
    <subcellularLocation>
        <location evidence="2">Cell membrane</location>
    </subcellularLocation>
</comment>
<dbReference type="Proteomes" id="UP001243212">
    <property type="component" value="Unassembled WGS sequence"/>
</dbReference>
<organism evidence="9 10">
    <name type="scientific">Trueperella bonasi</name>
    <dbReference type="NCBI Taxonomy" id="312286"/>
    <lineage>
        <taxon>Bacteria</taxon>
        <taxon>Bacillati</taxon>
        <taxon>Actinomycetota</taxon>
        <taxon>Actinomycetes</taxon>
        <taxon>Actinomycetales</taxon>
        <taxon>Actinomycetaceae</taxon>
        <taxon>Trueperella</taxon>
    </lineage>
</organism>
<dbReference type="Gene3D" id="3.30.565.10">
    <property type="entry name" value="Histidine kinase-like ATPase, C-terminal domain"/>
    <property type="match status" value="1"/>
</dbReference>
<protein>
    <recommendedName>
        <fullName evidence="3">histidine kinase</fullName>
        <ecNumber evidence="3">2.7.13.3</ecNumber>
    </recommendedName>
</protein>
<dbReference type="InterPro" id="IPR004358">
    <property type="entry name" value="Sig_transdc_His_kin-like_C"/>
</dbReference>
<dbReference type="Gene3D" id="1.10.287.130">
    <property type="match status" value="1"/>
</dbReference>
<evidence type="ECO:0000256" key="3">
    <source>
        <dbReference type="ARBA" id="ARBA00012438"/>
    </source>
</evidence>
<proteinExistence type="predicted"/>
<sequence>MTYPGVIPPAEHGSSEIDTRPLDVVMIGADPLTTSVTPWLRQGLYGECDIHNVASFAELQDREPGLDELAVITMTVGAEGAGEDHPIHEFLAAPEHDDVRIVVLATERNISGLSSLAHNSRLDLVAYLPELQQKAFTRDMRTQLRRYRKNTRAKAGKRERATADERFALNIDMSDLEIVHEIVAIADRLLGYQPRVHFPPDVSLTTEGHRVEEVMLALSGQVSLERSSHAGDVIMHHATTGRLIGMLALTSGREAFFTSRTTTNVVAVQLTFEQLNYIWNHDAKVPALVAALFVRSFDRRLRRAEDIQIEQHELTVELERERANLATALRNLEAARTELMTQARFASLGELAAGVAHELNNPMAAIDRTSEHLFDDVCKLIELAPDRKWSRRTMAAIRASHNSKSVTTREAREIRRELEKVTKDRAVAQRLVLAGLHDPDFAKEVKRARNMDFETIEVAASIGTGLRNVSTATHRITELVASLRSYARPDGDPITDVDLHTGLDDTIRLLSHKLLNVEVKRDYHTLPPITCHPGQISQVWTNLITNAAEAMADQEDARITISTGIFDDAHVVVKIADNGPGIPEETRQNMFQPRFTTKNGQVRFGMGIGLSVVQSIVNRHQGTVDLKSSPQGTTFAVVLPIDGPADDGEIPLATEPVEPQVDLNPTDSGIMPRIMEK</sequence>
<feature type="coiled-coil region" evidence="7">
    <location>
        <begin position="304"/>
        <end position="342"/>
    </location>
</feature>
<evidence type="ECO:0000256" key="5">
    <source>
        <dbReference type="ARBA" id="ARBA00022777"/>
    </source>
</evidence>
<accession>A0ABT9NFU5</accession>
<dbReference type="GO" id="GO:0016301">
    <property type="term" value="F:kinase activity"/>
    <property type="evidence" value="ECO:0007669"/>
    <property type="project" value="UniProtKB-KW"/>
</dbReference>
<dbReference type="SUPFAM" id="SSF51206">
    <property type="entry name" value="cAMP-binding domain-like"/>
    <property type="match status" value="1"/>
</dbReference>
<keyword evidence="6" id="KW-0902">Two-component regulatory system</keyword>
<dbReference type="InterPro" id="IPR014710">
    <property type="entry name" value="RmlC-like_jellyroll"/>
</dbReference>